<evidence type="ECO:0000256" key="7">
    <source>
        <dbReference type="ARBA" id="ARBA00022821"/>
    </source>
</evidence>
<dbReference type="PROSITE" id="PS00026">
    <property type="entry name" value="CHIT_BIND_I_1"/>
    <property type="match status" value="2"/>
</dbReference>
<comment type="similarity">
    <text evidence="2">Belongs to the glycosyl hydrolase 19 family. Chitinase class I subfamily.</text>
</comment>
<evidence type="ECO:0000256" key="5">
    <source>
        <dbReference type="ARBA" id="ARBA00022729"/>
    </source>
</evidence>
<dbReference type="PANTHER" id="PTHR22595:SF194">
    <property type="entry name" value="CHITINASE FAMILY PROTEIN"/>
    <property type="match status" value="1"/>
</dbReference>
<feature type="domain" description="Chitin-binding type-1" evidence="16">
    <location>
        <begin position="26"/>
        <end position="61"/>
    </location>
</feature>
<dbReference type="FunFam" id="3.30.20.10:FF:000001">
    <property type="entry name" value="Endochitinase (Chitinase)"/>
    <property type="match status" value="2"/>
</dbReference>
<feature type="chain" id="PRO_5021481978" description="chitinase" evidence="15">
    <location>
        <begin position="27"/>
        <end position="502"/>
    </location>
</feature>
<keyword evidence="12" id="KW-0326">Glycosidase</keyword>
<dbReference type="GO" id="GO:0006032">
    <property type="term" value="P:chitin catabolic process"/>
    <property type="evidence" value="ECO:0007669"/>
    <property type="project" value="UniProtKB-KW"/>
</dbReference>
<evidence type="ECO:0000256" key="10">
    <source>
        <dbReference type="ARBA" id="ARBA00023180"/>
    </source>
</evidence>
<dbReference type="CDD" id="cd00035">
    <property type="entry name" value="ChtBD1"/>
    <property type="match status" value="2"/>
</dbReference>
<dbReference type="PRINTS" id="PR00451">
    <property type="entry name" value="CHITINBINDNG"/>
</dbReference>
<dbReference type="InterPro" id="IPR018371">
    <property type="entry name" value="Chitin-binding_1_CS"/>
</dbReference>
<evidence type="ECO:0000313" key="18">
    <source>
        <dbReference type="Proteomes" id="UP000316621"/>
    </source>
</evidence>
<dbReference type="InterPro" id="IPR001002">
    <property type="entry name" value="Chitin-bd_1"/>
</dbReference>
<evidence type="ECO:0000256" key="6">
    <source>
        <dbReference type="ARBA" id="ARBA00022801"/>
    </source>
</evidence>
<accession>A0A4Y7IIR7</accession>
<keyword evidence="11" id="KW-0119">Carbohydrate metabolism</keyword>
<evidence type="ECO:0000256" key="15">
    <source>
        <dbReference type="SAM" id="SignalP"/>
    </source>
</evidence>
<dbReference type="InterPro" id="IPR023346">
    <property type="entry name" value="Lysozyme-like_dom_sf"/>
</dbReference>
<keyword evidence="6" id="KW-0378">Hydrolase</keyword>
<dbReference type="GO" id="GO:0008061">
    <property type="term" value="F:chitin binding"/>
    <property type="evidence" value="ECO:0007669"/>
    <property type="project" value="UniProtKB-UniRule"/>
</dbReference>
<keyword evidence="10" id="KW-0325">Glycoprotein</keyword>
<evidence type="ECO:0000256" key="13">
    <source>
        <dbReference type="ARBA" id="ARBA00023326"/>
    </source>
</evidence>
<dbReference type="Proteomes" id="UP000316621">
    <property type="component" value="Chromosome 1"/>
</dbReference>
<proteinExistence type="inferred from homology"/>
<evidence type="ECO:0000256" key="8">
    <source>
        <dbReference type="ARBA" id="ARBA00023024"/>
    </source>
</evidence>
<dbReference type="InterPro" id="IPR036861">
    <property type="entry name" value="Endochitinase-like_sf"/>
</dbReference>
<feature type="disulfide bond" evidence="14">
    <location>
        <begin position="259"/>
        <end position="271"/>
    </location>
</feature>
<evidence type="ECO:0000256" key="4">
    <source>
        <dbReference type="ARBA" id="ARBA00022669"/>
    </source>
</evidence>
<dbReference type="SMART" id="SM00270">
    <property type="entry name" value="ChtBD1"/>
    <property type="match status" value="2"/>
</dbReference>
<dbReference type="Gene3D" id="3.30.20.10">
    <property type="entry name" value="Endochitinase, domain 2"/>
    <property type="match status" value="2"/>
</dbReference>
<dbReference type="FunFam" id="3.30.60.10:FF:000004">
    <property type="entry name" value="Endochitinase At2g43590"/>
    <property type="match status" value="1"/>
</dbReference>
<keyword evidence="13" id="KW-0624">Polysaccharide degradation</keyword>
<reference evidence="17 18" key="1">
    <citation type="journal article" date="2018" name="Science">
        <title>The opium poppy genome and morphinan production.</title>
        <authorList>
            <person name="Guo L."/>
            <person name="Winzer T."/>
            <person name="Yang X."/>
            <person name="Li Y."/>
            <person name="Ning Z."/>
            <person name="He Z."/>
            <person name="Teodor R."/>
            <person name="Lu Y."/>
            <person name="Bowser T.A."/>
            <person name="Graham I.A."/>
            <person name="Ye K."/>
        </authorList>
    </citation>
    <scope>NUCLEOTIDE SEQUENCE [LARGE SCALE GENOMIC DNA]</scope>
    <source>
        <strain evidence="18">cv. HN1</strain>
        <tissue evidence="17">Leaves</tissue>
    </source>
</reference>
<evidence type="ECO:0000313" key="17">
    <source>
        <dbReference type="EMBL" id="RZC47640.1"/>
    </source>
</evidence>
<dbReference type="FunFam" id="1.10.530.10:FF:000052">
    <property type="entry name" value="Endochitinase PR4"/>
    <property type="match status" value="2"/>
</dbReference>
<name>A0A4Y7IIR7_PAPSO</name>
<dbReference type="PROSITE" id="PS00773">
    <property type="entry name" value="CHITINASE_19_1"/>
    <property type="match status" value="2"/>
</dbReference>
<dbReference type="GO" id="GO:0006952">
    <property type="term" value="P:defense response"/>
    <property type="evidence" value="ECO:0007669"/>
    <property type="project" value="UniProtKB-KW"/>
</dbReference>
<feature type="signal peptide" evidence="15">
    <location>
        <begin position="1"/>
        <end position="26"/>
    </location>
</feature>
<dbReference type="PANTHER" id="PTHR22595">
    <property type="entry name" value="CHITINASE-RELATED"/>
    <property type="match status" value="1"/>
</dbReference>
<evidence type="ECO:0000256" key="12">
    <source>
        <dbReference type="ARBA" id="ARBA00023295"/>
    </source>
</evidence>
<comment type="catalytic activity">
    <reaction evidence="1">
        <text>Random endo-hydrolysis of N-acetyl-beta-D-glucosaminide (1-&gt;4)-beta-linkages in chitin and chitodextrins.</text>
        <dbReference type="EC" id="3.2.1.14"/>
    </reaction>
</comment>
<dbReference type="SUPFAM" id="SSF57016">
    <property type="entry name" value="Plant lectins/antimicrobial peptides"/>
    <property type="match status" value="2"/>
</dbReference>
<gene>
    <name evidence="17" type="ORF">C5167_040588</name>
</gene>
<sequence>MVSPNHLKLISVIGILVSFLTQSIVAQNCGCASGLCCSQYGYCGTTAAYCGKGCQSGPCTTTPASPTNGASVDAIVTPAFFNRIINQAGSGCAGKSFYTRSAFLEAARSYTSFGKTGSLDDSKREIAAFFAHVTHETGFFCYKEEIRGASRDYCDEGNRQYPCVPGKGYYGRGPIQISWNYNYGPAGKSIGFDGLNAPETVANDPIISFKTAFWFWMNNVHSVITSNQGFGPTIRKINRVIAILAGFLTQSIVGQNCGCAAKLCCSQFGYCGTGTSYCGKGCQSGPCTKTPDAPTNGASVANIVTPAFFKGIISQASSGCAGKSFYTRNAFLEAAKSYPGFGKTGSIDDSKREIAAFFAHVTHETGHFCYKEEINGASKDYCDETNIQYPCVPGKGYHGRGPIQISWNYNYGPAGKSIGFDGLNAPETVSSNAVIAFKTGFWFWMNNVHSIITSNKGFGATIRAINGMECKGGNTGAVQARIKYFREYCDKLGVSPGKNLSC</sequence>
<evidence type="ECO:0000256" key="3">
    <source>
        <dbReference type="ARBA" id="ARBA00012729"/>
    </source>
</evidence>
<dbReference type="GO" id="GO:0008843">
    <property type="term" value="F:endochitinase activity"/>
    <property type="evidence" value="ECO:0007669"/>
    <property type="project" value="UniProtKB-EC"/>
</dbReference>
<feature type="domain" description="Chitin-binding type-1" evidence="16">
    <location>
        <begin position="254"/>
        <end position="289"/>
    </location>
</feature>
<evidence type="ECO:0000259" key="16">
    <source>
        <dbReference type="PROSITE" id="PS50941"/>
    </source>
</evidence>
<comment type="caution">
    <text evidence="14">Lacks conserved residue(s) required for the propagation of feature annotation.</text>
</comment>
<dbReference type="EC" id="3.2.1.14" evidence="3"/>
<evidence type="ECO:0000256" key="2">
    <source>
        <dbReference type="ARBA" id="ARBA00009373"/>
    </source>
</evidence>
<keyword evidence="7" id="KW-0611">Plant defense</keyword>
<dbReference type="GO" id="GO:0000272">
    <property type="term" value="P:polysaccharide catabolic process"/>
    <property type="evidence" value="ECO:0007669"/>
    <property type="project" value="UniProtKB-KW"/>
</dbReference>
<dbReference type="Gene3D" id="1.10.530.10">
    <property type="match status" value="2"/>
</dbReference>
<dbReference type="Pfam" id="PF00187">
    <property type="entry name" value="Chitin_bind_1"/>
    <property type="match status" value="2"/>
</dbReference>
<keyword evidence="8" id="KW-0146">Chitin degradation</keyword>
<evidence type="ECO:0000256" key="9">
    <source>
        <dbReference type="ARBA" id="ARBA00023157"/>
    </source>
</evidence>
<dbReference type="Gramene" id="RZC47640">
    <property type="protein sequence ID" value="RZC47640"/>
    <property type="gene ID" value="C5167_040588"/>
</dbReference>
<dbReference type="CDD" id="cd00325">
    <property type="entry name" value="chitinase_GH19"/>
    <property type="match status" value="2"/>
</dbReference>
<dbReference type="Gene3D" id="3.30.60.10">
    <property type="entry name" value="Endochitinase-like"/>
    <property type="match status" value="2"/>
</dbReference>
<dbReference type="PROSITE" id="PS50941">
    <property type="entry name" value="CHIT_BIND_I_2"/>
    <property type="match status" value="2"/>
</dbReference>
<keyword evidence="9 14" id="KW-1015">Disulfide bond</keyword>
<dbReference type="Pfam" id="PF00182">
    <property type="entry name" value="Glyco_hydro_19"/>
    <property type="match status" value="3"/>
</dbReference>
<organism evidence="17 18">
    <name type="scientific">Papaver somniferum</name>
    <name type="common">Opium poppy</name>
    <dbReference type="NCBI Taxonomy" id="3469"/>
    <lineage>
        <taxon>Eukaryota</taxon>
        <taxon>Viridiplantae</taxon>
        <taxon>Streptophyta</taxon>
        <taxon>Embryophyta</taxon>
        <taxon>Tracheophyta</taxon>
        <taxon>Spermatophyta</taxon>
        <taxon>Magnoliopsida</taxon>
        <taxon>Ranunculales</taxon>
        <taxon>Papaveraceae</taxon>
        <taxon>Papaveroideae</taxon>
        <taxon>Papaver</taxon>
    </lineage>
</organism>
<dbReference type="PROSITE" id="PS00774">
    <property type="entry name" value="CHITINASE_19_2"/>
    <property type="match status" value="2"/>
</dbReference>
<dbReference type="InterPro" id="IPR000726">
    <property type="entry name" value="Glyco_hydro_19_cat"/>
</dbReference>
<evidence type="ECO:0000256" key="1">
    <source>
        <dbReference type="ARBA" id="ARBA00000822"/>
    </source>
</evidence>
<protein>
    <recommendedName>
        <fullName evidence="3">chitinase</fullName>
        <ecNumber evidence="3">3.2.1.14</ecNumber>
    </recommendedName>
</protein>
<feature type="disulfide bond" evidence="14">
    <location>
        <begin position="31"/>
        <end position="43"/>
    </location>
</feature>
<dbReference type="OMA" id="QQGPCYK"/>
<dbReference type="GO" id="GO:0016998">
    <property type="term" value="P:cell wall macromolecule catabolic process"/>
    <property type="evidence" value="ECO:0007669"/>
    <property type="project" value="InterPro"/>
</dbReference>
<feature type="disulfide bond" evidence="14">
    <location>
        <begin position="36"/>
        <end position="50"/>
    </location>
</feature>
<evidence type="ECO:0000256" key="11">
    <source>
        <dbReference type="ARBA" id="ARBA00023277"/>
    </source>
</evidence>
<dbReference type="AlphaFoldDB" id="A0A4Y7IIR7"/>
<feature type="disulfide bond" evidence="14">
    <location>
        <begin position="264"/>
        <end position="278"/>
    </location>
</feature>
<evidence type="ECO:0000256" key="14">
    <source>
        <dbReference type="PROSITE-ProRule" id="PRU00261"/>
    </source>
</evidence>
<keyword evidence="18" id="KW-1185">Reference proteome</keyword>
<dbReference type="EMBL" id="CM010715">
    <property type="protein sequence ID" value="RZC47640.1"/>
    <property type="molecule type" value="Genomic_DNA"/>
</dbReference>
<keyword evidence="5 15" id="KW-0732">Signal</keyword>
<dbReference type="SUPFAM" id="SSF53955">
    <property type="entry name" value="Lysozyme-like"/>
    <property type="match status" value="2"/>
</dbReference>
<keyword evidence="4 14" id="KW-0147">Chitin-binding</keyword>